<name>A0ABT2L0A2_9BACL</name>
<keyword evidence="2" id="KW-1185">Reference proteome</keyword>
<dbReference type="EMBL" id="JANIEK010000021">
    <property type="protein sequence ID" value="MCT4795256.1"/>
    <property type="molecule type" value="Genomic_DNA"/>
</dbReference>
<accession>A0ABT2L0A2</accession>
<dbReference type="InterPro" id="IPR014852">
    <property type="entry name" value="YwhD"/>
</dbReference>
<dbReference type="Proteomes" id="UP001206821">
    <property type="component" value="Unassembled WGS sequence"/>
</dbReference>
<reference evidence="1 2" key="1">
    <citation type="submission" date="2022-07" db="EMBL/GenBank/DDBJ databases">
        <title>Genomic and pangenome structural analysis of the polyextremophile Exiguobacterium.</title>
        <authorList>
            <person name="Shen L."/>
        </authorList>
    </citation>
    <scope>NUCLEOTIDE SEQUENCE [LARGE SCALE GENOMIC DNA]</scope>
    <source>
        <strain evidence="1 2">12_1</strain>
    </source>
</reference>
<organism evidence="1 2">
    <name type="scientific">Exiguobacterium alkaliphilum</name>
    <dbReference type="NCBI Taxonomy" id="1428684"/>
    <lineage>
        <taxon>Bacteria</taxon>
        <taxon>Bacillati</taxon>
        <taxon>Bacillota</taxon>
        <taxon>Bacilli</taxon>
        <taxon>Bacillales</taxon>
        <taxon>Bacillales Family XII. Incertae Sedis</taxon>
        <taxon>Exiguobacterium</taxon>
    </lineage>
</organism>
<evidence type="ECO:0000313" key="2">
    <source>
        <dbReference type="Proteomes" id="UP001206821"/>
    </source>
</evidence>
<gene>
    <name evidence="1" type="ORF">NQG31_06840</name>
</gene>
<dbReference type="RefSeq" id="WP_034817620.1">
    <property type="nucleotide sequence ID" value="NZ_CP073101.1"/>
</dbReference>
<proteinExistence type="predicted"/>
<comment type="caution">
    <text evidence="1">The sequence shown here is derived from an EMBL/GenBank/DDBJ whole genome shotgun (WGS) entry which is preliminary data.</text>
</comment>
<dbReference type="Pfam" id="PF08741">
    <property type="entry name" value="YwhD"/>
    <property type="match status" value="1"/>
</dbReference>
<protein>
    <submittedName>
        <fullName evidence="1">YwhD family protein</fullName>
    </submittedName>
</protein>
<evidence type="ECO:0000313" key="1">
    <source>
        <dbReference type="EMBL" id="MCT4795256.1"/>
    </source>
</evidence>
<sequence>MKDINFNIIADDSTDGHGGYGVGSLSLNNMSPVIIDVEAGTAVIDMGAMHAKSAIEKRIKFLTDRDAVPNGKPYWIVWVTVGRKPDGFYYGGVAACDMTVDLEARRGYKLLPYHVNQMDKSLKGRILIDMMDAPSRDVLARFLQQYRPEIWEQSTELQDELTRLTAE</sequence>